<dbReference type="InterPro" id="IPR029058">
    <property type="entry name" value="AB_hydrolase_fold"/>
</dbReference>
<dbReference type="Proteomes" id="UP000662986">
    <property type="component" value="Chromosome"/>
</dbReference>
<reference evidence="2 3" key="1">
    <citation type="journal article" date="2021" name="Microbiol. Resour. Announc.">
        <title>Complete Genome Sequences of Two Rhodococcus sp. Strains with Large and Linear Chromosomes, Isolated from Apple Rhizosphere.</title>
        <authorList>
            <person name="Benning S."/>
            <person name="Brugnone N."/>
            <person name="Siani R."/>
            <person name="Kublik S."/>
            <person name="Schloter M."/>
            <person name="Rad V."/>
        </authorList>
    </citation>
    <scope>NUCLEOTIDE SEQUENCE [LARGE SCALE GENOMIC DNA]</scope>
    <source>
        <strain evidence="2 3">R79</strain>
    </source>
</reference>
<protein>
    <submittedName>
        <fullName evidence="2">DUF3089 domain-containing protein</fullName>
    </submittedName>
</protein>
<evidence type="ECO:0000313" key="3">
    <source>
        <dbReference type="Proteomes" id="UP000662986"/>
    </source>
</evidence>
<evidence type="ECO:0000313" key="2">
    <source>
        <dbReference type="EMBL" id="QSE91701.1"/>
    </source>
</evidence>
<organism evidence="2 3">
    <name type="scientific">Rhodococcus pseudokoreensis</name>
    <dbReference type="NCBI Taxonomy" id="2811421"/>
    <lineage>
        <taxon>Bacteria</taxon>
        <taxon>Bacillati</taxon>
        <taxon>Actinomycetota</taxon>
        <taxon>Actinomycetes</taxon>
        <taxon>Mycobacteriales</taxon>
        <taxon>Nocardiaceae</taxon>
        <taxon>Rhodococcus</taxon>
    </lineage>
</organism>
<name>A0A974ZV79_9NOCA</name>
<dbReference type="Pfam" id="PF11288">
    <property type="entry name" value="DUF3089"/>
    <property type="match status" value="1"/>
</dbReference>
<dbReference type="SUPFAM" id="SSF53474">
    <property type="entry name" value="alpha/beta-Hydrolases"/>
    <property type="match status" value="1"/>
</dbReference>
<proteinExistence type="predicted"/>
<reference evidence="2 3" key="2">
    <citation type="journal article" date="2022" name="Arch. Microbiol.">
        <title>Rhodococcus pseudokoreensis sp. nov. isolated from the rhizosphere of young M26 apple rootstocks.</title>
        <authorList>
            <person name="Kampfer P."/>
            <person name="Glaeser S.P."/>
            <person name="Blom J."/>
            <person name="Wolf J."/>
            <person name="Benning S."/>
            <person name="Schloter M."/>
            <person name="Neumann-Schaal M."/>
        </authorList>
    </citation>
    <scope>NUCLEOTIDE SEQUENCE [LARGE SCALE GENOMIC DNA]</scope>
    <source>
        <strain evidence="2 3">R79</strain>
    </source>
</reference>
<keyword evidence="3" id="KW-1185">Reference proteome</keyword>
<dbReference type="EMBL" id="CP070619">
    <property type="protein sequence ID" value="QSE91701.1"/>
    <property type="molecule type" value="Genomic_DNA"/>
</dbReference>
<sequence length="403" mass="42131">MLPGSREAVPVSVWRRLSCAVSATVLVGVGAVGLAAPSTAQPVPPPAAPVPVQWLCSPHIGADPCDLPSDTTDLGTGEVTGSPEPGDEADKPVDCFYVYPTVSDQLALNADLTAQPEVQSIARYQAARFAGRCRIFAPIYRQMTLVPGIAAGLAGAPLAQTGYGDVLAAWNDYLAHDNNGRGVILIGHSQGTMMLRKLIHDQIDPNPALRRQLVGAFLMGGNVLTARGSTVGGDFQNIPVCTRQGESGCVVAYSTTVADPTVSLFGNSSVDALSPALGLPSGPGYQVACTDPAVLSGNPDPVGITIPSAPYAFGIISVLLGYTSFPQGAPTSPSTWTTSAERAVGRCTEVNGYHDYQFRVTDPSAQQVNELPLFNSHLVDINLGYDRLVSIAEQQTDSWLAST</sequence>
<evidence type="ECO:0000256" key="1">
    <source>
        <dbReference type="SAM" id="MobiDB-lite"/>
    </source>
</evidence>
<gene>
    <name evidence="2" type="ORF">JWS13_25220</name>
</gene>
<dbReference type="InterPro" id="IPR021440">
    <property type="entry name" value="DUF3089"/>
</dbReference>
<feature type="region of interest" description="Disordered" evidence="1">
    <location>
        <begin position="66"/>
        <end position="90"/>
    </location>
</feature>
<accession>A0A974ZV79</accession>